<dbReference type="Pfam" id="PF02719">
    <property type="entry name" value="Polysacc_synt_2"/>
    <property type="match status" value="1"/>
</dbReference>
<evidence type="ECO:0000313" key="4">
    <source>
        <dbReference type="Proteomes" id="UP000294850"/>
    </source>
</evidence>
<name>A0A4R5DDW1_9BACT</name>
<reference evidence="3 4" key="1">
    <citation type="submission" date="2019-03" db="EMBL/GenBank/DDBJ databases">
        <title>Dyadobacter AR-3-6 sp. nov., isolated from arctic soil.</title>
        <authorList>
            <person name="Chaudhary D.K."/>
        </authorList>
    </citation>
    <scope>NUCLEOTIDE SEQUENCE [LARGE SCALE GENOMIC DNA]</scope>
    <source>
        <strain evidence="3 4">AR-3-6</strain>
    </source>
</reference>
<evidence type="ECO:0000256" key="1">
    <source>
        <dbReference type="ARBA" id="ARBA00007430"/>
    </source>
</evidence>
<evidence type="ECO:0000259" key="2">
    <source>
        <dbReference type="Pfam" id="PF02719"/>
    </source>
</evidence>
<dbReference type="InterPro" id="IPR036291">
    <property type="entry name" value="NAD(P)-bd_dom_sf"/>
</dbReference>
<dbReference type="PANTHER" id="PTHR43318">
    <property type="entry name" value="UDP-N-ACETYLGLUCOSAMINE 4,6-DEHYDRATASE"/>
    <property type="match status" value="1"/>
</dbReference>
<feature type="domain" description="Polysaccharide biosynthesis protein CapD-like" evidence="2">
    <location>
        <begin position="26"/>
        <end position="304"/>
    </location>
</feature>
<proteinExistence type="inferred from homology"/>
<organism evidence="3 4">
    <name type="scientific">Dyadobacter psychrotolerans</name>
    <dbReference type="NCBI Taxonomy" id="2541721"/>
    <lineage>
        <taxon>Bacteria</taxon>
        <taxon>Pseudomonadati</taxon>
        <taxon>Bacteroidota</taxon>
        <taxon>Cytophagia</taxon>
        <taxon>Cytophagales</taxon>
        <taxon>Spirosomataceae</taxon>
        <taxon>Dyadobacter</taxon>
    </lineage>
</organism>
<dbReference type="EMBL" id="SMFL01000017">
    <property type="protein sequence ID" value="TDE10041.1"/>
    <property type="molecule type" value="Genomic_DNA"/>
</dbReference>
<comment type="similarity">
    <text evidence="1">Belongs to the polysaccharide synthase family.</text>
</comment>
<dbReference type="OrthoDB" id="9803111at2"/>
<dbReference type="AlphaFoldDB" id="A0A4R5DDW1"/>
<dbReference type="PANTHER" id="PTHR43318:SF1">
    <property type="entry name" value="POLYSACCHARIDE BIOSYNTHESIS PROTEIN EPSC-RELATED"/>
    <property type="match status" value="1"/>
</dbReference>
<comment type="caution">
    <text evidence="3">The sequence shown here is derived from an EMBL/GenBank/DDBJ whole genome shotgun (WGS) entry which is preliminary data.</text>
</comment>
<gene>
    <name evidence="3" type="ORF">E0F88_29390</name>
</gene>
<protein>
    <submittedName>
        <fullName evidence="3">SDR family NAD(P)-dependent oxidoreductase</fullName>
    </submittedName>
</protein>
<keyword evidence="4" id="KW-1185">Reference proteome</keyword>
<dbReference type="SUPFAM" id="SSF51735">
    <property type="entry name" value="NAD(P)-binding Rossmann-fold domains"/>
    <property type="match status" value="1"/>
</dbReference>
<dbReference type="InterPro" id="IPR051203">
    <property type="entry name" value="Polysaccharide_Synthase-Rel"/>
</dbReference>
<evidence type="ECO:0000313" key="3">
    <source>
        <dbReference type="EMBL" id="TDE10041.1"/>
    </source>
</evidence>
<sequence length="362" mass="40897">MERLLIRERIILDTKNISKHIKDKRILVTGAAGSIGRELVRHILSYDPASLCLVDQSELGMFNLMSELGKQDHIQYELMDITNKETLERLISQIKPQIIFHTAAYKHVPLLESQPHAAVENNTFATHALADLSVVYGVEQFIFISTDKAVNPENVMGITKRLSELYLQRINEEQSVTRFIITRFGNVMGSTGSVCFTFVEQILDGGPVTVTHPQVSRYLITRYEASQLVLEAAAVGLGGEIFLFDMGKRVSILDLANRMIKRYAMGKNIEIKFTGLREGEKLHEELVYKDEEVFTTSQPKLRIAKQKPGLQFNIRDKIGALKNAMKDKNKDQLLLILKNLLKDDNEKAEIVTDVISSVSTTH</sequence>
<dbReference type="RefSeq" id="WP_131961916.1">
    <property type="nucleotide sequence ID" value="NZ_SMFL01000017.1"/>
</dbReference>
<dbReference type="Gene3D" id="3.40.50.720">
    <property type="entry name" value="NAD(P)-binding Rossmann-like Domain"/>
    <property type="match status" value="1"/>
</dbReference>
<dbReference type="Proteomes" id="UP000294850">
    <property type="component" value="Unassembled WGS sequence"/>
</dbReference>
<dbReference type="InterPro" id="IPR003869">
    <property type="entry name" value="Polysac_CapD-like"/>
</dbReference>
<dbReference type="CDD" id="cd05237">
    <property type="entry name" value="UDP_invert_4-6DH_SDR_e"/>
    <property type="match status" value="1"/>
</dbReference>
<accession>A0A4R5DDW1</accession>